<evidence type="ECO:0000259" key="5">
    <source>
        <dbReference type="Pfam" id="PF02782"/>
    </source>
</evidence>
<evidence type="ECO:0000259" key="4">
    <source>
        <dbReference type="Pfam" id="PF00370"/>
    </source>
</evidence>
<evidence type="ECO:0000256" key="2">
    <source>
        <dbReference type="ARBA" id="ARBA00022679"/>
    </source>
</evidence>
<dbReference type="AlphaFoldDB" id="A0A0C9PUJ7"/>
<dbReference type="InterPro" id="IPR050406">
    <property type="entry name" value="FGGY_Carb_Kinase"/>
</dbReference>
<dbReference type="PANTHER" id="PTHR43095">
    <property type="entry name" value="SUGAR KINASE"/>
    <property type="match status" value="1"/>
</dbReference>
<reference evidence="7" key="1">
    <citation type="submission" date="2014-05" db="EMBL/GenBank/DDBJ databases">
        <title>Whole genome sequencing of Lactobacillus casei NRIC0644.</title>
        <authorList>
            <person name="Atarashi H."/>
            <person name="Yoshida Y."/>
            <person name="Fujimura S."/>
            <person name="Tanaka N."/>
            <person name="Shiwa Y."/>
            <person name="Yoshikawa H."/>
            <person name="Okada S."/>
            <person name="Nakagawa J."/>
        </authorList>
    </citation>
    <scope>NUCLEOTIDE SEQUENCE [LARGE SCALE GENOMIC DNA]</scope>
    <source>
        <strain evidence="7">NRIC0644</strain>
    </source>
</reference>
<evidence type="ECO:0000256" key="1">
    <source>
        <dbReference type="ARBA" id="ARBA00009156"/>
    </source>
</evidence>
<dbReference type="EMBL" id="BAYM01000013">
    <property type="protein sequence ID" value="GAN35684.1"/>
    <property type="molecule type" value="Genomic_DNA"/>
</dbReference>
<dbReference type="Pfam" id="PF00370">
    <property type="entry name" value="FGGY_N"/>
    <property type="match status" value="1"/>
</dbReference>
<comment type="caution">
    <text evidence="6">The sequence shown here is derived from an EMBL/GenBank/DDBJ whole genome shotgun (WGS) entry which is preliminary data.</text>
</comment>
<dbReference type="GO" id="GO:0016301">
    <property type="term" value="F:kinase activity"/>
    <property type="evidence" value="ECO:0007669"/>
    <property type="project" value="UniProtKB-KW"/>
</dbReference>
<dbReference type="InterPro" id="IPR018484">
    <property type="entry name" value="FGGY_N"/>
</dbReference>
<proteinExistence type="inferred from homology"/>
<dbReference type="Pfam" id="PF02782">
    <property type="entry name" value="FGGY_C"/>
    <property type="match status" value="1"/>
</dbReference>
<feature type="domain" description="Carbohydrate kinase FGGY C-terminal" evidence="5">
    <location>
        <begin position="229"/>
        <end position="302"/>
    </location>
</feature>
<evidence type="ECO:0000313" key="7">
    <source>
        <dbReference type="Proteomes" id="UP000032552"/>
    </source>
</evidence>
<keyword evidence="3" id="KW-0418">Kinase</keyword>
<evidence type="ECO:0000313" key="6">
    <source>
        <dbReference type="EMBL" id="GAN35684.1"/>
    </source>
</evidence>
<dbReference type="PANTHER" id="PTHR43095:SF2">
    <property type="entry name" value="GLUCONOKINASE"/>
    <property type="match status" value="1"/>
</dbReference>
<feature type="domain" description="Carbohydrate kinase FGGY N-terminal" evidence="4">
    <location>
        <begin position="2"/>
        <end position="110"/>
    </location>
</feature>
<dbReference type="InterPro" id="IPR018485">
    <property type="entry name" value="FGGY_C"/>
</dbReference>
<comment type="similarity">
    <text evidence="1">Belongs to the FGGY kinase family.</text>
</comment>
<sequence length="350" mass="38871">MKLVGLNRNRPDLYNKVKSFTSLSEVFALIFCGQLIIEPSQAVETQMFDLYEKKWNQKVVDVFGLEQLSFPNIVSSGTVFEIQDKNALARYGIKNESCKFVVGGADTQLAIKAVTSEDDENELYLVSGTTSPVCIRSSVPAKYRDCWLDLDLKGERYILEFNPGVTGLNYERSKQLLSAEANYSELEKAIDLFHKPKAIASFTTQSFQSDTGVKKLGGFFMSSPLSAAITKKDLIAGIVYDIGFAISKKVKQLEVDTAQKHNAIVACGGGMQSSVLPQIIANLTQKRVLIFSDFKEPSILGCLKVIEEKLHGSASNIERKIEFEYLPQSSGSLMQAYREWNEIGIGLKQI</sequence>
<evidence type="ECO:0000256" key="3">
    <source>
        <dbReference type="ARBA" id="ARBA00022777"/>
    </source>
</evidence>
<name>A0A0C9PUJ7_LACPA</name>
<gene>
    <name evidence="6" type="ORF">LC0644_0273</name>
</gene>
<protein>
    <submittedName>
        <fullName evidence="6">Uncharacterized protein</fullName>
    </submittedName>
</protein>
<dbReference type="GO" id="GO:0005975">
    <property type="term" value="P:carbohydrate metabolic process"/>
    <property type="evidence" value="ECO:0007669"/>
    <property type="project" value="InterPro"/>
</dbReference>
<dbReference type="Proteomes" id="UP000032552">
    <property type="component" value="Unassembled WGS sequence"/>
</dbReference>
<dbReference type="InterPro" id="IPR043129">
    <property type="entry name" value="ATPase_NBD"/>
</dbReference>
<dbReference type="SUPFAM" id="SSF53067">
    <property type="entry name" value="Actin-like ATPase domain"/>
    <property type="match status" value="2"/>
</dbReference>
<dbReference type="Gene3D" id="3.30.420.40">
    <property type="match status" value="2"/>
</dbReference>
<keyword evidence="2" id="KW-0808">Transferase</keyword>
<accession>A0A0C9PUJ7</accession>
<organism evidence="6 7">
    <name type="scientific">Lacticaseibacillus paracasei NRIC 0644</name>
    <dbReference type="NCBI Taxonomy" id="1435038"/>
    <lineage>
        <taxon>Bacteria</taxon>
        <taxon>Bacillati</taxon>
        <taxon>Bacillota</taxon>
        <taxon>Bacilli</taxon>
        <taxon>Lactobacillales</taxon>
        <taxon>Lactobacillaceae</taxon>
        <taxon>Lacticaseibacillus</taxon>
    </lineage>
</organism>